<evidence type="ECO:0000256" key="2">
    <source>
        <dbReference type="ARBA" id="ARBA00004496"/>
    </source>
</evidence>
<evidence type="ECO:0000256" key="3">
    <source>
        <dbReference type="ARBA" id="ARBA00022448"/>
    </source>
</evidence>
<evidence type="ECO:0000313" key="8">
    <source>
        <dbReference type="EMBL" id="WUR04156.1"/>
    </source>
</evidence>
<dbReference type="InterPro" id="IPR011989">
    <property type="entry name" value="ARM-like"/>
</dbReference>
<evidence type="ECO:0000256" key="1">
    <source>
        <dbReference type="ARBA" id="ARBA00004123"/>
    </source>
</evidence>
<keyword evidence="9" id="KW-1185">Reference proteome</keyword>
<dbReference type="GO" id="GO:0031267">
    <property type="term" value="F:small GTPase binding"/>
    <property type="evidence" value="ECO:0007669"/>
    <property type="project" value="InterPro"/>
</dbReference>
<dbReference type="GO" id="GO:0005829">
    <property type="term" value="C:cytosol"/>
    <property type="evidence" value="ECO:0007669"/>
    <property type="project" value="TreeGrafter"/>
</dbReference>
<dbReference type="GO" id="GO:0006606">
    <property type="term" value="P:protein import into nucleus"/>
    <property type="evidence" value="ECO:0007669"/>
    <property type="project" value="TreeGrafter"/>
</dbReference>
<dbReference type="GeneID" id="90541978"/>
<evidence type="ECO:0000256" key="4">
    <source>
        <dbReference type="ARBA" id="ARBA00022490"/>
    </source>
</evidence>
<name>A0AAX4JE39_9MICR</name>
<feature type="domain" description="Importin N-terminal" evidence="7">
    <location>
        <begin position="23"/>
        <end position="90"/>
    </location>
</feature>
<dbReference type="SUPFAM" id="SSF48371">
    <property type="entry name" value="ARM repeat"/>
    <property type="match status" value="1"/>
</dbReference>
<dbReference type="Gene3D" id="1.25.10.10">
    <property type="entry name" value="Leucine-rich Repeat Variant"/>
    <property type="match status" value="1"/>
</dbReference>
<dbReference type="KEGG" id="vnx:VNE69_07222"/>
<sequence>MNSEIKEIFRNTLNPDIVARTKSEERLNQLQKDYNFLLSLPTTFMKDSDLMIKKTSSLFFKNAVISEWSNLEFEHTKKIIISNLVDFFMSSDENNIVSYNGILIHIYNKEPSNVTNELLTNVSNMIKSYDMLQFTVALNIIEQIFHAEKIKYNLEDILELIYKTSGQELLTNLHTVISKNDYKTASGILRFISKSYNYYSIPEFLQRLDVFSYVINISTEILKIQNNSDFYFMKTKKWTAFFLFKAANKGVKKFYKNEEMSKFIIVPDRFSYIYEVFLSQLKMEKFGNKSEPVEMYAVEFMTLCASDKETYKFMEKDLIWLITEYILYMHELNENEEDDFQNDPEKFLREKYHYFGYDIRNECGTLFTEIMKTLKHTEQGMNWICQFFIQNLENAKKNPVAENLKKSYGIYFLLSHVTHTIFKSSKSSFENILTNYVFYDIKYGNLIMKSQACYLLSFIEEQVTVSQNLLDAIGDVINIVRGKHPILSVDSTLAMNFFISNKDLTKYVSVYIGELVQSVLTLSANYDIEPLTYLLDNIMQSFTNEIAVFAPDLVRSMGNLILSHLANEQSESDDKMMVISGFLRNVETVINTENHPQELTLRLYQNFYNVLEIIIREKKDNFYQEVLDIINCFFYSITTFDNSMWNLFTLILNLPIEDILVYPNEISEIIDNVVCNGKEVVLDNYILDKILSFSVKLCIADEDGMYDEDFISGCKIMETLLLNVGEKLFSLYPEKLDIFIKLIAEAIPLLEEDSSAIIYGLEIIMNCFYILPLETLQILKLRGFDGIFFNRLYEKRKEFCRVHDKKICLRFLGKLFSLPQTNIQVRLNIEKIAKSFLTIFCTLPDAIEARNKLFTKKDKSSEESEESAEYESEEYNDLEEDIYFSSILDKFDPYPYIYNIFASASQNTIGNLVISSMSKEQMNKIQDVFTNKSKIQQKF</sequence>
<dbReference type="EMBL" id="CP142732">
    <property type="protein sequence ID" value="WUR04156.1"/>
    <property type="molecule type" value="Genomic_DNA"/>
</dbReference>
<evidence type="ECO:0000256" key="6">
    <source>
        <dbReference type="ARBA" id="ARBA00023242"/>
    </source>
</evidence>
<dbReference type="InterPro" id="IPR001494">
    <property type="entry name" value="Importin-beta_N"/>
</dbReference>
<evidence type="ECO:0000313" key="9">
    <source>
        <dbReference type="Proteomes" id="UP001334084"/>
    </source>
</evidence>
<dbReference type="Proteomes" id="UP001334084">
    <property type="component" value="Chromosome 7"/>
</dbReference>
<dbReference type="InterPro" id="IPR016024">
    <property type="entry name" value="ARM-type_fold"/>
</dbReference>
<keyword evidence="3" id="KW-0813">Transport</keyword>
<dbReference type="RefSeq" id="XP_065330301.1">
    <property type="nucleotide sequence ID" value="XM_065474229.1"/>
</dbReference>
<comment type="subcellular location">
    <subcellularLocation>
        <location evidence="2">Cytoplasm</location>
    </subcellularLocation>
    <subcellularLocation>
        <location evidence="1">Nucleus</location>
    </subcellularLocation>
</comment>
<keyword evidence="6" id="KW-0539">Nucleus</keyword>
<organism evidence="8 9">
    <name type="scientific">Vairimorpha necatrix</name>
    <dbReference type="NCBI Taxonomy" id="6039"/>
    <lineage>
        <taxon>Eukaryota</taxon>
        <taxon>Fungi</taxon>
        <taxon>Fungi incertae sedis</taxon>
        <taxon>Microsporidia</taxon>
        <taxon>Nosematidae</taxon>
        <taxon>Vairimorpha</taxon>
    </lineage>
</organism>
<dbReference type="GO" id="GO:0005635">
    <property type="term" value="C:nuclear envelope"/>
    <property type="evidence" value="ECO:0007669"/>
    <property type="project" value="TreeGrafter"/>
</dbReference>
<dbReference type="PANTHER" id="PTHR10997:SF18">
    <property type="entry name" value="D-IMPORTIN 7_RANBP7"/>
    <property type="match status" value="1"/>
</dbReference>
<evidence type="ECO:0000256" key="5">
    <source>
        <dbReference type="ARBA" id="ARBA00022927"/>
    </source>
</evidence>
<proteinExistence type="predicted"/>
<dbReference type="PROSITE" id="PS50166">
    <property type="entry name" value="IMPORTIN_B_NT"/>
    <property type="match status" value="1"/>
</dbReference>
<accession>A0AAX4JE39</accession>
<keyword evidence="4" id="KW-0963">Cytoplasm</keyword>
<reference evidence="8" key="1">
    <citation type="journal article" date="2024" name="BMC Genomics">
        <title>Functional annotation of a divergent genome using sequence and structure-based similarity.</title>
        <authorList>
            <person name="Svedberg D."/>
            <person name="Winiger R.R."/>
            <person name="Berg A."/>
            <person name="Sharma H."/>
            <person name="Tellgren-Roth C."/>
            <person name="Debrunner-Vossbrinck B.A."/>
            <person name="Vossbrinck C.R."/>
            <person name="Barandun J."/>
        </authorList>
    </citation>
    <scope>NUCLEOTIDE SEQUENCE</scope>
    <source>
        <strain evidence="8">Illinois isolate</strain>
    </source>
</reference>
<dbReference type="PANTHER" id="PTHR10997">
    <property type="entry name" value="IMPORTIN-7, 8, 11"/>
    <property type="match status" value="1"/>
</dbReference>
<dbReference type="AlphaFoldDB" id="A0AAX4JE39"/>
<evidence type="ECO:0000259" key="7">
    <source>
        <dbReference type="PROSITE" id="PS50166"/>
    </source>
</evidence>
<keyword evidence="5" id="KW-0653">Protein transport</keyword>
<gene>
    <name evidence="8" type="ORF">VNE69_07222</name>
</gene>
<protein>
    <submittedName>
        <fullName evidence="8">Importin</fullName>
    </submittedName>
</protein>
<dbReference type="SMART" id="SM00913">
    <property type="entry name" value="IBN_N"/>
    <property type="match status" value="1"/>
</dbReference>